<sequence length="166" mass="19070">MQRIIKDGQVIDETWHLLPKDVTLDGLSNCDDLIVPFQLWLDHAHALKARDGGLGVWLDADEAVEEIADDLEHFQVIALNFPAFTDGRHYSSARLLRERYGYKGEIRAIGDVLRDQLFYMRRCGFDAFAVRADRDPYEALEGLKDFSVTYQSAVDEPLPLFRRRQG</sequence>
<proteinExistence type="predicted"/>
<dbReference type="InterPro" id="IPR008318">
    <property type="entry name" value="UCP030820"/>
</dbReference>
<gene>
    <name evidence="1" type="ORF">UF78_11445</name>
</gene>
<dbReference type="EMBL" id="JYHV01000019">
    <property type="protein sequence ID" value="KJH81787.1"/>
    <property type="molecule type" value="Genomic_DNA"/>
</dbReference>
<dbReference type="RefSeq" id="WP_045162353.1">
    <property type="nucleotide sequence ID" value="NZ_JYHV01000019.1"/>
</dbReference>
<evidence type="ECO:0000313" key="2">
    <source>
        <dbReference type="Proteomes" id="UP000032487"/>
    </source>
</evidence>
<organism evidence="1 2">
    <name type="scientific">Stutzerimonas stutzeri</name>
    <name type="common">Pseudomonas stutzeri</name>
    <dbReference type="NCBI Taxonomy" id="316"/>
    <lineage>
        <taxon>Bacteria</taxon>
        <taxon>Pseudomonadati</taxon>
        <taxon>Pseudomonadota</taxon>
        <taxon>Gammaproteobacteria</taxon>
        <taxon>Pseudomonadales</taxon>
        <taxon>Pseudomonadaceae</taxon>
        <taxon>Stutzerimonas</taxon>
    </lineage>
</organism>
<dbReference type="PATRIC" id="fig|316.101.peg.3617"/>
<dbReference type="OrthoDB" id="9800421at2"/>
<dbReference type="Proteomes" id="UP000032487">
    <property type="component" value="Unassembled WGS sequence"/>
</dbReference>
<name>A0A0D9AM47_STUST</name>
<dbReference type="Pfam" id="PF06073">
    <property type="entry name" value="DUF934"/>
    <property type="match status" value="1"/>
</dbReference>
<dbReference type="PIRSF" id="PIRSF030820">
    <property type="entry name" value="UCP030820"/>
    <property type="match status" value="1"/>
</dbReference>
<reference evidence="1 2" key="1">
    <citation type="submission" date="2015-02" db="EMBL/GenBank/DDBJ databases">
        <title>Draft genome sequence of Pseudomonas stutzeri NT0128 isolated from wheat (Triticum turgidum) rhizosphere.</title>
        <authorList>
            <person name="Tovi N."/>
            <person name="Frenk S."/>
            <person name="Hadar Y."/>
            <person name="Minz D."/>
        </authorList>
    </citation>
    <scope>NUCLEOTIDE SEQUENCE [LARGE SCALE GENOMIC DNA]</scope>
    <source>
        <strain evidence="1 2">NT0128</strain>
    </source>
</reference>
<dbReference type="AlphaFoldDB" id="A0A0D9AM47"/>
<protein>
    <submittedName>
        <fullName evidence="1">Oxidoreductase</fullName>
    </submittedName>
</protein>
<accession>A0A0D9AM47</accession>
<comment type="caution">
    <text evidence="1">The sequence shown here is derived from an EMBL/GenBank/DDBJ whole genome shotgun (WGS) entry which is preliminary data.</text>
</comment>
<evidence type="ECO:0000313" key="1">
    <source>
        <dbReference type="EMBL" id="KJH81787.1"/>
    </source>
</evidence>